<evidence type="ECO:0000256" key="1">
    <source>
        <dbReference type="ARBA" id="ARBA00004167"/>
    </source>
</evidence>
<protein>
    <submittedName>
        <fullName evidence="9">Cytochrome p450</fullName>
    </submittedName>
</protein>
<keyword evidence="7 8" id="KW-0408">Iron</keyword>
<comment type="similarity">
    <text evidence="2 8">Belongs to the cytochrome P450 family.</text>
</comment>
<dbReference type="PRINTS" id="PR00463">
    <property type="entry name" value="EP450I"/>
</dbReference>
<dbReference type="GO" id="GO:0004497">
    <property type="term" value="F:monooxygenase activity"/>
    <property type="evidence" value="ECO:0007669"/>
    <property type="project" value="UniProtKB-KW"/>
</dbReference>
<keyword evidence="8" id="KW-0503">Monooxygenase</keyword>
<sequence length="147" mass="16743">MEYLKLVVHESTRLRHVAAINILESSKATNIKGFHVPAKTVVIINHWSIQRNSKSWERPNEFLPERFVNNPVDSGGQNFNFTPFGSGRRVCPGKSFALIIVESTIANLPYWFDWKTVGGEKFDMSETFTSSVRLKTLLHLVVVPHFS</sequence>
<accession>A0A7J6WNC8</accession>
<evidence type="ECO:0000256" key="8">
    <source>
        <dbReference type="RuleBase" id="RU000461"/>
    </source>
</evidence>
<evidence type="ECO:0000256" key="6">
    <source>
        <dbReference type="ARBA" id="ARBA00023136"/>
    </source>
</evidence>
<evidence type="ECO:0000256" key="7">
    <source>
        <dbReference type="PIRSR" id="PIRSR602401-1"/>
    </source>
</evidence>
<feature type="binding site" description="axial binding residue" evidence="7">
    <location>
        <position position="91"/>
    </location>
    <ligand>
        <name>heme</name>
        <dbReference type="ChEBI" id="CHEBI:30413"/>
    </ligand>
    <ligandPart>
        <name>Fe</name>
        <dbReference type="ChEBI" id="CHEBI:18248"/>
    </ligandPart>
</feature>
<dbReference type="PANTHER" id="PTHR47956:SF107">
    <property type="entry name" value="CYTOCHROME P450 71B13-RELATED"/>
    <property type="match status" value="1"/>
</dbReference>
<comment type="subcellular location">
    <subcellularLocation>
        <location evidence="1">Membrane</location>
        <topology evidence="1">Single-pass membrane protein</topology>
    </subcellularLocation>
</comment>
<evidence type="ECO:0000256" key="4">
    <source>
        <dbReference type="ARBA" id="ARBA00022989"/>
    </source>
</evidence>
<keyword evidence="7 8" id="KW-0479">Metal-binding</keyword>
<dbReference type="AlphaFoldDB" id="A0A7J6WNC8"/>
<dbReference type="InterPro" id="IPR001128">
    <property type="entry name" value="Cyt_P450"/>
</dbReference>
<dbReference type="OrthoDB" id="1055148at2759"/>
<keyword evidence="6" id="KW-0472">Membrane</keyword>
<dbReference type="Pfam" id="PF00067">
    <property type="entry name" value="p450"/>
    <property type="match status" value="1"/>
</dbReference>
<keyword evidence="10" id="KW-1185">Reference proteome</keyword>
<dbReference type="SUPFAM" id="SSF48264">
    <property type="entry name" value="Cytochrome P450"/>
    <property type="match status" value="1"/>
</dbReference>
<dbReference type="GO" id="GO:0044550">
    <property type="term" value="P:secondary metabolite biosynthetic process"/>
    <property type="evidence" value="ECO:0007669"/>
    <property type="project" value="UniProtKB-ARBA"/>
</dbReference>
<evidence type="ECO:0000256" key="2">
    <source>
        <dbReference type="ARBA" id="ARBA00010617"/>
    </source>
</evidence>
<dbReference type="EMBL" id="JABWDY010012709">
    <property type="protein sequence ID" value="KAF5198886.1"/>
    <property type="molecule type" value="Genomic_DNA"/>
</dbReference>
<dbReference type="GO" id="GO:0016020">
    <property type="term" value="C:membrane"/>
    <property type="evidence" value="ECO:0007669"/>
    <property type="project" value="UniProtKB-SubCell"/>
</dbReference>
<organism evidence="9 10">
    <name type="scientific">Thalictrum thalictroides</name>
    <name type="common">Rue-anemone</name>
    <name type="synonym">Anemone thalictroides</name>
    <dbReference type="NCBI Taxonomy" id="46969"/>
    <lineage>
        <taxon>Eukaryota</taxon>
        <taxon>Viridiplantae</taxon>
        <taxon>Streptophyta</taxon>
        <taxon>Embryophyta</taxon>
        <taxon>Tracheophyta</taxon>
        <taxon>Spermatophyta</taxon>
        <taxon>Magnoliopsida</taxon>
        <taxon>Ranunculales</taxon>
        <taxon>Ranunculaceae</taxon>
        <taxon>Thalictroideae</taxon>
        <taxon>Thalictrum</taxon>
    </lineage>
</organism>
<dbReference type="GO" id="GO:0016705">
    <property type="term" value="F:oxidoreductase activity, acting on paired donors, with incorporation or reduction of molecular oxygen"/>
    <property type="evidence" value="ECO:0007669"/>
    <property type="project" value="InterPro"/>
</dbReference>
<gene>
    <name evidence="9" type="ORF">FRX31_011526</name>
</gene>
<keyword evidence="4" id="KW-1133">Transmembrane helix</keyword>
<comment type="caution">
    <text evidence="9">The sequence shown here is derived from an EMBL/GenBank/DDBJ whole genome shotgun (WGS) entry which is preliminary data.</text>
</comment>
<keyword evidence="3" id="KW-0812">Transmembrane</keyword>
<dbReference type="InterPro" id="IPR050193">
    <property type="entry name" value="Cytochrome_P450_71"/>
</dbReference>
<dbReference type="GO" id="GO:0005506">
    <property type="term" value="F:iron ion binding"/>
    <property type="evidence" value="ECO:0007669"/>
    <property type="project" value="InterPro"/>
</dbReference>
<dbReference type="PROSITE" id="PS00086">
    <property type="entry name" value="CYTOCHROME_P450"/>
    <property type="match status" value="1"/>
</dbReference>
<dbReference type="InterPro" id="IPR002401">
    <property type="entry name" value="Cyt_P450_E_grp-I"/>
</dbReference>
<dbReference type="InterPro" id="IPR036396">
    <property type="entry name" value="Cyt_P450_sf"/>
</dbReference>
<evidence type="ECO:0000313" key="10">
    <source>
        <dbReference type="Proteomes" id="UP000554482"/>
    </source>
</evidence>
<evidence type="ECO:0000313" key="9">
    <source>
        <dbReference type="EMBL" id="KAF5198886.1"/>
    </source>
</evidence>
<dbReference type="Gene3D" id="1.10.630.10">
    <property type="entry name" value="Cytochrome P450"/>
    <property type="match status" value="1"/>
</dbReference>
<proteinExistence type="inferred from homology"/>
<dbReference type="GO" id="GO:0020037">
    <property type="term" value="F:heme binding"/>
    <property type="evidence" value="ECO:0007669"/>
    <property type="project" value="InterPro"/>
</dbReference>
<dbReference type="InterPro" id="IPR017972">
    <property type="entry name" value="Cyt_P450_CS"/>
</dbReference>
<evidence type="ECO:0000256" key="5">
    <source>
        <dbReference type="ARBA" id="ARBA00023002"/>
    </source>
</evidence>
<comment type="cofactor">
    <cofactor evidence="7">
        <name>heme</name>
        <dbReference type="ChEBI" id="CHEBI:30413"/>
    </cofactor>
</comment>
<name>A0A7J6WNC8_THATH</name>
<keyword evidence="7 8" id="KW-0349">Heme</keyword>
<evidence type="ECO:0000256" key="3">
    <source>
        <dbReference type="ARBA" id="ARBA00022692"/>
    </source>
</evidence>
<reference evidence="9 10" key="1">
    <citation type="submission" date="2020-06" db="EMBL/GenBank/DDBJ databases">
        <title>Transcriptomic and genomic resources for Thalictrum thalictroides and T. hernandezii: Facilitating candidate gene discovery in an emerging model plant lineage.</title>
        <authorList>
            <person name="Arias T."/>
            <person name="Riano-Pachon D.M."/>
            <person name="Di Stilio V.S."/>
        </authorList>
    </citation>
    <scope>NUCLEOTIDE SEQUENCE [LARGE SCALE GENOMIC DNA]</scope>
    <source>
        <strain evidence="10">cv. WT478/WT964</strain>
        <tissue evidence="9">Leaves</tissue>
    </source>
</reference>
<dbReference type="PANTHER" id="PTHR47956">
    <property type="entry name" value="CYTOCHROME P450 71B11-RELATED"/>
    <property type="match status" value="1"/>
</dbReference>
<keyword evidence="5 8" id="KW-0560">Oxidoreductase</keyword>
<dbReference type="Proteomes" id="UP000554482">
    <property type="component" value="Unassembled WGS sequence"/>
</dbReference>